<dbReference type="Pfam" id="PF01250">
    <property type="entry name" value="Ribosomal_S6"/>
    <property type="match status" value="1"/>
</dbReference>
<dbReference type="GO" id="GO:1990904">
    <property type="term" value="C:ribonucleoprotein complex"/>
    <property type="evidence" value="ECO:0007669"/>
    <property type="project" value="UniProtKB-KW"/>
</dbReference>
<dbReference type="GO" id="GO:0070181">
    <property type="term" value="F:small ribosomal subunit rRNA binding"/>
    <property type="evidence" value="ECO:0007669"/>
    <property type="project" value="TreeGrafter"/>
</dbReference>
<dbReference type="SUPFAM" id="SSF54995">
    <property type="entry name" value="Ribosomal protein S6"/>
    <property type="match status" value="1"/>
</dbReference>
<name>A0A7C0Y7R1_9BACT</name>
<evidence type="ECO:0000256" key="2">
    <source>
        <dbReference type="ARBA" id="ARBA00022980"/>
    </source>
</evidence>
<evidence type="ECO:0000256" key="4">
    <source>
        <dbReference type="ARBA" id="ARBA00035104"/>
    </source>
</evidence>
<dbReference type="InterPro" id="IPR000529">
    <property type="entry name" value="Ribosomal_bS6"/>
</dbReference>
<dbReference type="Proteomes" id="UP000885690">
    <property type="component" value="Unassembled WGS sequence"/>
</dbReference>
<comment type="function">
    <text evidence="4 6">Binds together with bS18 to 16S ribosomal RNA.</text>
</comment>
<dbReference type="AlphaFoldDB" id="A0A7C0Y7R1"/>
<dbReference type="InterPro" id="IPR020814">
    <property type="entry name" value="Ribosomal_S6_plastid/chlpt"/>
</dbReference>
<proteinExistence type="inferred from homology"/>
<evidence type="ECO:0000256" key="1">
    <source>
        <dbReference type="ARBA" id="ARBA00009512"/>
    </source>
</evidence>
<sequence length="113" mass="13301">MELRCYESVVVFIPELEDAQLEEQIDWVKGLLKKGEAQLVDVENWGRKRLAYEIEKKREGYYVLFRFRAPGTVVEELEKSYRLNGNVLRYLTVKRKDRECEKAQEPEESGGEG</sequence>
<keyword evidence="6" id="KW-0694">RNA-binding</keyword>
<dbReference type="CDD" id="cd00473">
    <property type="entry name" value="bS6"/>
    <property type="match status" value="1"/>
</dbReference>
<accession>A0A7C0Y7R1</accession>
<evidence type="ECO:0000256" key="6">
    <source>
        <dbReference type="HAMAP-Rule" id="MF_00360"/>
    </source>
</evidence>
<comment type="caution">
    <text evidence="7">The sequence shown here is derived from an EMBL/GenBank/DDBJ whole genome shotgun (WGS) entry which is preliminary data.</text>
</comment>
<dbReference type="InterPro" id="IPR014717">
    <property type="entry name" value="Transl_elong_EF1B/ribsomal_bS6"/>
</dbReference>
<evidence type="ECO:0000256" key="3">
    <source>
        <dbReference type="ARBA" id="ARBA00023274"/>
    </source>
</evidence>
<gene>
    <name evidence="6 7" type="primary">rpsF</name>
    <name evidence="7" type="ORF">ENF32_01200</name>
</gene>
<dbReference type="HAMAP" id="MF_00360">
    <property type="entry name" value="Ribosomal_bS6"/>
    <property type="match status" value="1"/>
</dbReference>
<keyword evidence="2 6" id="KW-0689">Ribosomal protein</keyword>
<comment type="similarity">
    <text evidence="1 6">Belongs to the bacterial ribosomal protein bS6 family.</text>
</comment>
<dbReference type="PANTHER" id="PTHR21011:SF1">
    <property type="entry name" value="SMALL RIBOSOMAL SUBUNIT PROTEIN BS6M"/>
    <property type="match status" value="1"/>
</dbReference>
<evidence type="ECO:0000256" key="5">
    <source>
        <dbReference type="ARBA" id="ARBA00035294"/>
    </source>
</evidence>
<dbReference type="PANTHER" id="PTHR21011">
    <property type="entry name" value="MITOCHONDRIAL 28S RIBOSOMAL PROTEIN S6"/>
    <property type="match status" value="1"/>
</dbReference>
<reference evidence="7" key="1">
    <citation type="journal article" date="2020" name="mSystems">
        <title>Genome- and Community-Level Interaction Insights into Carbon Utilization and Element Cycling Functions of Hydrothermarchaeota in Hydrothermal Sediment.</title>
        <authorList>
            <person name="Zhou Z."/>
            <person name="Liu Y."/>
            <person name="Xu W."/>
            <person name="Pan J."/>
            <person name="Luo Z.H."/>
            <person name="Li M."/>
        </authorList>
    </citation>
    <scope>NUCLEOTIDE SEQUENCE [LARGE SCALE GENOMIC DNA]</scope>
    <source>
        <strain evidence="7">HyVt-115</strain>
    </source>
</reference>
<organism evidence="7">
    <name type="scientific">Thermosulfidibacter takaii</name>
    <dbReference type="NCBI Taxonomy" id="412593"/>
    <lineage>
        <taxon>Bacteria</taxon>
        <taxon>Pseudomonadati</taxon>
        <taxon>Thermosulfidibacterota</taxon>
        <taxon>Thermosulfidibacteria</taxon>
        <taxon>Thermosulfidibacterales</taxon>
        <taxon>Thermosulfidibacteraceae</taxon>
    </lineage>
</organism>
<dbReference type="GO" id="GO:0003735">
    <property type="term" value="F:structural constituent of ribosome"/>
    <property type="evidence" value="ECO:0007669"/>
    <property type="project" value="InterPro"/>
</dbReference>
<dbReference type="EMBL" id="DQWS01000047">
    <property type="protein sequence ID" value="HDD52669.1"/>
    <property type="molecule type" value="Genomic_DNA"/>
</dbReference>
<dbReference type="GO" id="GO:0006412">
    <property type="term" value="P:translation"/>
    <property type="evidence" value="ECO:0007669"/>
    <property type="project" value="UniProtKB-UniRule"/>
</dbReference>
<dbReference type="NCBIfam" id="TIGR00166">
    <property type="entry name" value="S6"/>
    <property type="match status" value="1"/>
</dbReference>
<keyword evidence="3 6" id="KW-0687">Ribonucleoprotein</keyword>
<protein>
    <recommendedName>
        <fullName evidence="5 6">Small ribosomal subunit protein bS6</fullName>
    </recommendedName>
</protein>
<dbReference type="InterPro" id="IPR035980">
    <property type="entry name" value="Ribosomal_bS6_sf"/>
</dbReference>
<dbReference type="GO" id="GO:0005737">
    <property type="term" value="C:cytoplasm"/>
    <property type="evidence" value="ECO:0007669"/>
    <property type="project" value="UniProtKB-ARBA"/>
</dbReference>
<dbReference type="Gene3D" id="3.30.70.60">
    <property type="match status" value="1"/>
</dbReference>
<keyword evidence="6" id="KW-0699">rRNA-binding</keyword>
<dbReference type="GO" id="GO:0005840">
    <property type="term" value="C:ribosome"/>
    <property type="evidence" value="ECO:0007669"/>
    <property type="project" value="UniProtKB-KW"/>
</dbReference>
<evidence type="ECO:0000313" key="7">
    <source>
        <dbReference type="EMBL" id="HDD52669.1"/>
    </source>
</evidence>